<accession>A0A818TYE2</accession>
<feature type="coiled-coil region" evidence="1">
    <location>
        <begin position="382"/>
        <end position="409"/>
    </location>
</feature>
<gene>
    <name evidence="3" type="ORF">KIK155_LOCUS25832</name>
</gene>
<evidence type="ECO:0000313" key="4">
    <source>
        <dbReference type="Proteomes" id="UP000663865"/>
    </source>
</evidence>
<evidence type="ECO:0000256" key="1">
    <source>
        <dbReference type="SAM" id="Coils"/>
    </source>
</evidence>
<protein>
    <submittedName>
        <fullName evidence="3">Uncharacterized protein</fullName>
    </submittedName>
</protein>
<dbReference type="EMBL" id="CAJNYV010004718">
    <property type="protein sequence ID" value="CAF3688638.1"/>
    <property type="molecule type" value="Genomic_DNA"/>
</dbReference>
<evidence type="ECO:0000256" key="2">
    <source>
        <dbReference type="SAM" id="MobiDB-lite"/>
    </source>
</evidence>
<dbReference type="AlphaFoldDB" id="A0A818TYE2"/>
<feature type="region of interest" description="Disordered" evidence="2">
    <location>
        <begin position="329"/>
        <end position="349"/>
    </location>
</feature>
<comment type="caution">
    <text evidence="3">The sequence shown here is derived from an EMBL/GenBank/DDBJ whole genome shotgun (WGS) entry which is preliminary data.</text>
</comment>
<organism evidence="3 4">
    <name type="scientific">Rotaria socialis</name>
    <dbReference type="NCBI Taxonomy" id="392032"/>
    <lineage>
        <taxon>Eukaryota</taxon>
        <taxon>Metazoa</taxon>
        <taxon>Spiralia</taxon>
        <taxon>Gnathifera</taxon>
        <taxon>Rotifera</taxon>
        <taxon>Eurotatoria</taxon>
        <taxon>Bdelloidea</taxon>
        <taxon>Philodinida</taxon>
        <taxon>Philodinidae</taxon>
        <taxon>Rotaria</taxon>
    </lineage>
</organism>
<proteinExistence type="predicted"/>
<reference evidence="3" key="1">
    <citation type="submission" date="2021-02" db="EMBL/GenBank/DDBJ databases">
        <authorList>
            <person name="Nowell W R."/>
        </authorList>
    </citation>
    <scope>NUCLEOTIDE SEQUENCE</scope>
</reference>
<dbReference type="Proteomes" id="UP000663865">
    <property type="component" value="Unassembled WGS sequence"/>
</dbReference>
<keyword evidence="1" id="KW-0175">Coiled coil</keyword>
<feature type="region of interest" description="Disordered" evidence="2">
    <location>
        <begin position="602"/>
        <end position="639"/>
    </location>
</feature>
<evidence type="ECO:0000313" key="3">
    <source>
        <dbReference type="EMBL" id="CAF3688638.1"/>
    </source>
</evidence>
<feature type="region of interest" description="Disordered" evidence="2">
    <location>
        <begin position="436"/>
        <end position="462"/>
    </location>
</feature>
<sequence length="639" mass="72887">MNKACDIGPHDAARGLKPRWTGPYFITKRYEDNKTYLLGNANMSREIRSTHKHLKKFESPSTRVRESFTFRKVRDKYFPKFLDEIDIYREKIPTPPPTPEIAEKTADLSWSSDSTDFVYDTDDTPSYVKDISISERKYGYLSIKGRARRDLQDKIERGVITQDKIPGELERIKHILLYNQPPHIPEYAWREIMRRAKANIKTSNEDLNGGWRKWFQHEETEVTSTTQPPENNVNLQQQTNAHPDYQYVPEQQMIFPNFQFHHPMEIHQHYQPTMNLMWQPHNFPYQSQPVQHYNAVPPNVVPTHFITPPTPLNISCPQQNVVTTTEIEANESQVQSSSPSTQEDLETSSLRETISTLQESVNSLNKTMAMLHTEKLERDLQIQQLSKSLKSERENVSKLTDTVERLLQQNTTTAIEQAYNKVMYTLDLKKATGLRNISEESDSSNNNSLSRITKDSLDPGPPTVAELNLSSSTENFVSHLEFSQNVPTQVVKIGVVPGNNIEEVPGEVGLEKVTVRDHNIQTTANINTIIPQDLITNIVAPSFSASHINRVINWSHDAPSEATATNIETPVRAQHDNFKTQVHSTPQVPGLQQNLDLDAADLSRIVDDDVPPDDTQDQRGGRRNLRPNPKPTNFYQAGS</sequence>
<name>A0A818TYE2_9BILA</name>